<dbReference type="GO" id="GO:0016485">
    <property type="term" value="P:protein processing"/>
    <property type="evidence" value="ECO:0007669"/>
    <property type="project" value="TreeGrafter"/>
</dbReference>
<evidence type="ECO:0000313" key="3">
    <source>
        <dbReference type="EMBL" id="GGA54421.1"/>
    </source>
</evidence>
<dbReference type="Pfam" id="PF05193">
    <property type="entry name" value="Peptidase_M16_C"/>
    <property type="match status" value="1"/>
</dbReference>
<dbReference type="PANTHER" id="PTHR43016:SF13">
    <property type="entry name" value="PRESEQUENCE PROTEASE, MITOCHONDRIAL"/>
    <property type="match status" value="1"/>
</dbReference>
<organism evidence="3 4">
    <name type="scientific">Pelagibacterium lentulum</name>
    <dbReference type="NCBI Taxonomy" id="2029865"/>
    <lineage>
        <taxon>Bacteria</taxon>
        <taxon>Pseudomonadati</taxon>
        <taxon>Pseudomonadota</taxon>
        <taxon>Alphaproteobacteria</taxon>
        <taxon>Hyphomicrobiales</taxon>
        <taxon>Devosiaceae</taxon>
        <taxon>Pelagibacterium</taxon>
    </lineage>
</organism>
<dbReference type="Proteomes" id="UP000596977">
    <property type="component" value="Unassembled WGS sequence"/>
</dbReference>
<dbReference type="Gene3D" id="3.30.830.10">
    <property type="entry name" value="Metalloenzyme, LuxS/M16 peptidase-like"/>
    <property type="match status" value="4"/>
</dbReference>
<dbReference type="PANTHER" id="PTHR43016">
    <property type="entry name" value="PRESEQUENCE PROTEASE"/>
    <property type="match status" value="1"/>
</dbReference>
<dbReference type="InterPro" id="IPR011249">
    <property type="entry name" value="Metalloenz_LuxS/M16"/>
</dbReference>
<dbReference type="Pfam" id="PF00675">
    <property type="entry name" value="Peptidase_M16"/>
    <property type="match status" value="1"/>
</dbReference>
<dbReference type="GO" id="GO:0046872">
    <property type="term" value="F:metal ion binding"/>
    <property type="evidence" value="ECO:0007669"/>
    <property type="project" value="InterPro"/>
</dbReference>
<reference evidence="3 4" key="1">
    <citation type="journal article" date="2014" name="Int. J. Syst. Evol. Microbiol.">
        <title>Complete genome sequence of Corynebacterium casei LMG S-19264T (=DSM 44701T), isolated from a smear-ripened cheese.</title>
        <authorList>
            <consortium name="US DOE Joint Genome Institute (JGI-PGF)"/>
            <person name="Walter F."/>
            <person name="Albersmeier A."/>
            <person name="Kalinowski J."/>
            <person name="Ruckert C."/>
        </authorList>
    </citation>
    <scope>NUCLEOTIDE SEQUENCE [LARGE SCALE GENOMIC DNA]</scope>
    <source>
        <strain evidence="3 4">CGMCC 1.15896</strain>
    </source>
</reference>
<sequence length="968" mass="107233">MSAAAAFDLIAEENVAEVNALARYYRHKKTGAELLSLINDDENKVFGISFATPPENSTGIAHILEHSVLCGSEKFPVKKPFVEMLKGSLHTFLNAMTFPDKTVYPVASQNLADFYNLTEVYLDAVLFPLLSRETFLQEGWHYELEDPNAPLIYKGVVFNEMKGGYSSPDQVFRVYAQGSLFPETTYGHSSGGDPRVMPELTFEDFSNFHKRYYHPSNAQIIFYGDDDPEKRLEILDAYLSRFEKSQPAEPIARQPQFDAPRRVEKTYPADDTNARNAFVSVNWMLERTEDTEDNLARTLMYLALLGNSAAPLYKALTESGLGEAVISSTSSSYNQPWLYMGMRGVDAKDADKIENLILDTLRTLAKDGIDRETIEATVNTFEFQLREKNTGGYPRGIMYFFSALGDWLYGGDPIKALKYEEALASLKQRLDSGEKLLEALISDLLLDNSHRTTLVLKADKDQSARETAAERAKLDAARSAMSDDDVSEIIDTTKRLKALQNAPDKPEDLAKIPTLTLEDLDRNITTVPTEEQAISGVRTLYHPLATNGIVYLDLAFDLKTLPRDLLPYLPLFSRALTQTGTAKEDFVALSQHIGRVTGGIGATRLIAPILESEEAAAHLVIRAKATPDKTGDMLSIIEDILTSARLDNRDRIRQIVGEDKARFEASLVPAGHQYAFSRLRASFHQADWLNEELGGITQLFFLRTLAEKIDNDWEGVVQALEDIRSHLINATSATVNVTTDRAEWASFTGELEAFLSALPRKPVVSQDWGKPSPSVNEGLTIPAQVNYVAKGANLKALGHEPSGALSVVTKYLGTSYLWDKIRVEGGAYGGFARYEPVSGSYAFGSYRDPNLLASLDVYDKAADYLRNELSEADRVRSIIGTIGDMDPYQLPDAKGYSAFARALTGVSDGYRQERREQVLNTTKSDFKAAADVLAAVARQGHVVVIGSPEAIEGANRERNGFMNVTKVL</sequence>
<dbReference type="SUPFAM" id="SSF63411">
    <property type="entry name" value="LuxS/MPP-like metallohydrolase"/>
    <property type="match status" value="4"/>
</dbReference>
<evidence type="ECO:0000259" key="2">
    <source>
        <dbReference type="SMART" id="SM01264"/>
    </source>
</evidence>
<dbReference type="Pfam" id="PF08367">
    <property type="entry name" value="M16C_assoc"/>
    <property type="match status" value="1"/>
</dbReference>
<dbReference type="EMBL" id="BMKB01000004">
    <property type="protein sequence ID" value="GGA54421.1"/>
    <property type="molecule type" value="Genomic_DNA"/>
</dbReference>
<dbReference type="InterPro" id="IPR013578">
    <property type="entry name" value="Peptidase_M16C_assoc"/>
</dbReference>
<dbReference type="GO" id="GO:0004222">
    <property type="term" value="F:metalloendopeptidase activity"/>
    <property type="evidence" value="ECO:0007669"/>
    <property type="project" value="TreeGrafter"/>
</dbReference>
<dbReference type="InterPro" id="IPR055130">
    <property type="entry name" value="PreP_C"/>
</dbReference>
<keyword evidence="1" id="KW-0175">Coiled coil</keyword>
<keyword evidence="4" id="KW-1185">Reference proteome</keyword>
<dbReference type="InterPro" id="IPR007863">
    <property type="entry name" value="Peptidase_M16_C"/>
</dbReference>
<dbReference type="RefSeq" id="WP_127072052.1">
    <property type="nucleotide sequence ID" value="NZ_BMKB01000004.1"/>
</dbReference>
<feature type="domain" description="Peptidase M16C associated" evidence="2">
    <location>
        <begin position="456"/>
        <end position="705"/>
    </location>
</feature>
<dbReference type="FunFam" id="3.30.830.10:FF:000034">
    <property type="entry name" value="presequence protease 1, chloroplastic/mitochondrial"/>
    <property type="match status" value="1"/>
</dbReference>
<protein>
    <submittedName>
        <fullName evidence="3">Peptidase M16</fullName>
    </submittedName>
</protein>
<dbReference type="InterPro" id="IPR011765">
    <property type="entry name" value="Pept_M16_N"/>
</dbReference>
<evidence type="ECO:0000313" key="4">
    <source>
        <dbReference type="Proteomes" id="UP000596977"/>
    </source>
</evidence>
<comment type="caution">
    <text evidence="3">The sequence shown here is derived from an EMBL/GenBank/DDBJ whole genome shotgun (WGS) entry which is preliminary data.</text>
</comment>
<name>A0A916RFR3_9HYPH</name>
<dbReference type="AlphaFoldDB" id="A0A916RFR3"/>
<dbReference type="Pfam" id="PF22516">
    <property type="entry name" value="PreP_C"/>
    <property type="match status" value="1"/>
</dbReference>
<dbReference type="OrthoDB" id="9762027at2"/>
<proteinExistence type="predicted"/>
<accession>A0A916RFR3</accession>
<dbReference type="SMART" id="SM01264">
    <property type="entry name" value="M16C_associated"/>
    <property type="match status" value="1"/>
</dbReference>
<gene>
    <name evidence="3" type="ORF">GCM10011499_25740</name>
</gene>
<feature type="coiled-coil region" evidence="1">
    <location>
        <begin position="416"/>
        <end position="443"/>
    </location>
</feature>
<evidence type="ECO:0000256" key="1">
    <source>
        <dbReference type="SAM" id="Coils"/>
    </source>
</evidence>